<dbReference type="PANTHER" id="PTHR46386:SF1">
    <property type="entry name" value="NUCLEAR BODY PROTEIN SP140-LIKE PROTEIN"/>
    <property type="match status" value="1"/>
</dbReference>
<comment type="caution">
    <text evidence="4">The sequence shown here is derived from an EMBL/GenBank/DDBJ whole genome shotgun (WGS) entry which is preliminary data.</text>
</comment>
<feature type="domain" description="SAND" evidence="3">
    <location>
        <begin position="174"/>
        <end position="258"/>
    </location>
</feature>
<dbReference type="InterPro" id="IPR010919">
    <property type="entry name" value="SAND-like_dom_sf"/>
</dbReference>
<feature type="compositionally biased region" description="Basic and acidic residues" evidence="2">
    <location>
        <begin position="107"/>
        <end position="126"/>
    </location>
</feature>
<proteinExistence type="predicted"/>
<protein>
    <recommendedName>
        <fullName evidence="3">SAND domain-containing protein</fullName>
    </recommendedName>
</protein>
<dbReference type="PANTHER" id="PTHR46386">
    <property type="entry name" value="NUCLEAR BODY PROTEIN SP140"/>
    <property type="match status" value="1"/>
</dbReference>
<dbReference type="AlphaFoldDB" id="A0AAN9DPV4"/>
<keyword evidence="1" id="KW-0597">Phosphoprotein</keyword>
<evidence type="ECO:0000313" key="4">
    <source>
        <dbReference type="EMBL" id="KAK7175185.1"/>
    </source>
</evidence>
<dbReference type="EMBL" id="JAYKXH010000002">
    <property type="protein sequence ID" value="KAK7175185.1"/>
    <property type="molecule type" value="Genomic_DNA"/>
</dbReference>
<evidence type="ECO:0000313" key="5">
    <source>
        <dbReference type="Proteomes" id="UP001364617"/>
    </source>
</evidence>
<feature type="compositionally biased region" description="Polar residues" evidence="2">
    <location>
        <begin position="156"/>
        <end position="166"/>
    </location>
</feature>
<evidence type="ECO:0000256" key="1">
    <source>
        <dbReference type="ARBA" id="ARBA00022553"/>
    </source>
</evidence>
<name>A0AAN9DPV4_9TELE</name>
<gene>
    <name evidence="4" type="ORF">R3I93_002172</name>
</gene>
<dbReference type="GO" id="GO:0003677">
    <property type="term" value="F:DNA binding"/>
    <property type="evidence" value="ECO:0007669"/>
    <property type="project" value="InterPro"/>
</dbReference>
<dbReference type="Gene3D" id="3.10.390.10">
    <property type="entry name" value="SAND domain-like"/>
    <property type="match status" value="1"/>
</dbReference>
<dbReference type="SUPFAM" id="SSF63763">
    <property type="entry name" value="SAND domain-like"/>
    <property type="match status" value="1"/>
</dbReference>
<dbReference type="GO" id="GO:0000981">
    <property type="term" value="F:DNA-binding transcription factor activity, RNA polymerase II-specific"/>
    <property type="evidence" value="ECO:0007669"/>
    <property type="project" value="TreeGrafter"/>
</dbReference>
<dbReference type="InterPro" id="IPR000770">
    <property type="entry name" value="SAND_dom"/>
</dbReference>
<feature type="region of interest" description="Disordered" evidence="2">
    <location>
        <begin position="103"/>
        <end position="177"/>
    </location>
</feature>
<feature type="compositionally biased region" description="Polar residues" evidence="2">
    <location>
        <begin position="127"/>
        <end position="142"/>
    </location>
</feature>
<dbReference type="PROSITE" id="PS50864">
    <property type="entry name" value="SAND"/>
    <property type="match status" value="1"/>
</dbReference>
<dbReference type="GO" id="GO:0005634">
    <property type="term" value="C:nucleus"/>
    <property type="evidence" value="ECO:0007669"/>
    <property type="project" value="InterPro"/>
</dbReference>
<dbReference type="Proteomes" id="UP001364617">
    <property type="component" value="Unassembled WGS sequence"/>
</dbReference>
<dbReference type="Pfam" id="PF01342">
    <property type="entry name" value="SAND"/>
    <property type="match status" value="1"/>
</dbReference>
<dbReference type="InterPro" id="IPR043563">
    <property type="entry name" value="Sp110/Sp140/Sp140L-like"/>
</dbReference>
<accession>A0AAN9DPV4</accession>
<dbReference type="SMART" id="SM00258">
    <property type="entry name" value="SAND"/>
    <property type="match status" value="1"/>
</dbReference>
<organism evidence="4 5">
    <name type="scientific">Phoxinus phoxinus</name>
    <name type="common">Eurasian minnow</name>
    <dbReference type="NCBI Taxonomy" id="58324"/>
    <lineage>
        <taxon>Eukaryota</taxon>
        <taxon>Metazoa</taxon>
        <taxon>Chordata</taxon>
        <taxon>Craniata</taxon>
        <taxon>Vertebrata</taxon>
        <taxon>Euteleostomi</taxon>
        <taxon>Actinopterygii</taxon>
        <taxon>Neopterygii</taxon>
        <taxon>Teleostei</taxon>
        <taxon>Ostariophysi</taxon>
        <taxon>Cypriniformes</taxon>
        <taxon>Leuciscidae</taxon>
        <taxon>Phoxininae</taxon>
        <taxon>Phoxinus</taxon>
    </lineage>
</organism>
<evidence type="ECO:0000256" key="2">
    <source>
        <dbReference type="SAM" id="MobiDB-lite"/>
    </source>
</evidence>
<keyword evidence="5" id="KW-1185">Reference proteome</keyword>
<dbReference type="Pfam" id="PF03172">
    <property type="entry name" value="HSR"/>
    <property type="match status" value="1"/>
</dbReference>
<dbReference type="InterPro" id="IPR004865">
    <property type="entry name" value="HSR_dom"/>
</dbReference>
<evidence type="ECO:0000259" key="3">
    <source>
        <dbReference type="PROSITE" id="PS50864"/>
    </source>
</evidence>
<reference evidence="4 5" key="1">
    <citation type="submission" date="2024-02" db="EMBL/GenBank/DDBJ databases">
        <title>Chromosome-level genome assembly of the Eurasian Minnow (Phoxinus phoxinus).</title>
        <authorList>
            <person name="Oriowo T.O."/>
            <person name="Martin S."/>
            <person name="Stange M."/>
            <person name="Chrysostomakis Y."/>
            <person name="Brown T."/>
            <person name="Winkler S."/>
            <person name="Kukowka S."/>
            <person name="Myers E.W."/>
            <person name="Bohne A."/>
        </authorList>
    </citation>
    <scope>NUCLEOTIDE SEQUENCE [LARGE SCALE GENOMIC DNA]</scope>
    <source>
        <strain evidence="4">ZFMK-TIS-60720</strain>
        <tissue evidence="4">Whole Organism</tissue>
    </source>
</reference>
<sequence>MDYGFFEDDKLLEIFCQNKTKISTIEKPLTFLRHLKDNRLITDELYQTLPEGDYDNGVYDALEYIQNCGPKKVRNFWKCVDQEHILQRYPQLSEIIATLKNSLGREPNNKRRSEDRGTGKEREGTERSSVSNQAGPSSQSTYRPKKKAKHMERDLQSSPDSTTESESLPHPSLQEEVNLWDKPEHKRWLPVTCGNKKALLDRDALFNRKLYCIKQNREMISPPTFEQMAGKGEHRNWKTNILCQGKSLKSLMEMEILKIPKVKGKFTLHK</sequence>